<dbReference type="GO" id="GO:0005634">
    <property type="term" value="C:nucleus"/>
    <property type="evidence" value="ECO:0007669"/>
    <property type="project" value="TreeGrafter"/>
</dbReference>
<dbReference type="Gene3D" id="3.40.50.720">
    <property type="entry name" value="NAD(P)-binding Rossmann-like Domain"/>
    <property type="match status" value="1"/>
</dbReference>
<dbReference type="HOGENOM" id="CLU_007383_8_6_1"/>
<dbReference type="InterPro" id="IPR036291">
    <property type="entry name" value="NAD(P)-bd_dom_sf"/>
</dbReference>
<dbReference type="AlphaFoldDB" id="G9MSH4"/>
<dbReference type="PANTHER" id="PTHR42748">
    <property type="entry name" value="NITROGEN METABOLITE REPRESSION PROTEIN NMRA FAMILY MEMBER"/>
    <property type="match status" value="1"/>
</dbReference>
<dbReference type="eggNOG" id="KOG4169">
    <property type="taxonomic scope" value="Eukaryota"/>
</dbReference>
<reference evidence="4 5" key="1">
    <citation type="journal article" date="2011" name="Genome Biol.">
        <title>Comparative genome sequence analysis underscores mycoparasitism as the ancestral life style of Trichoderma.</title>
        <authorList>
            <person name="Kubicek C.P."/>
            <person name="Herrera-Estrella A."/>
            <person name="Seidl-Seiboth V."/>
            <person name="Martinez D.A."/>
            <person name="Druzhinina I.S."/>
            <person name="Thon M."/>
            <person name="Zeilinger S."/>
            <person name="Casas-Flores S."/>
            <person name="Horwitz B.A."/>
            <person name="Mukherjee P.K."/>
            <person name="Mukherjee M."/>
            <person name="Kredics L."/>
            <person name="Alcaraz L.D."/>
            <person name="Aerts A."/>
            <person name="Antal Z."/>
            <person name="Atanasova L."/>
            <person name="Cervantes-Badillo M.G."/>
            <person name="Challacombe J."/>
            <person name="Chertkov O."/>
            <person name="McCluskey K."/>
            <person name="Coulpier F."/>
            <person name="Deshpande N."/>
            <person name="von Doehren H."/>
            <person name="Ebbole D.J."/>
            <person name="Esquivel-Naranjo E.U."/>
            <person name="Fekete E."/>
            <person name="Flipphi M."/>
            <person name="Glaser F."/>
            <person name="Gomez-Rodriguez E.Y."/>
            <person name="Gruber S."/>
            <person name="Han C."/>
            <person name="Henrissat B."/>
            <person name="Hermosa R."/>
            <person name="Hernandez-Onate M."/>
            <person name="Karaffa L."/>
            <person name="Kosti I."/>
            <person name="Le Crom S."/>
            <person name="Lindquist E."/>
            <person name="Lucas S."/>
            <person name="Luebeck M."/>
            <person name="Luebeck P.S."/>
            <person name="Margeot A."/>
            <person name="Metz B."/>
            <person name="Misra M."/>
            <person name="Nevalainen H."/>
            <person name="Omann M."/>
            <person name="Packer N."/>
            <person name="Perrone G."/>
            <person name="Uresti-Rivera E.E."/>
            <person name="Salamov A."/>
            <person name="Schmoll M."/>
            <person name="Seiboth B."/>
            <person name="Shapiro H."/>
            <person name="Sukno S."/>
            <person name="Tamayo-Ramos J.A."/>
            <person name="Tisch D."/>
            <person name="Wiest A."/>
            <person name="Wilkinson H.H."/>
            <person name="Zhang M."/>
            <person name="Coutinho P.M."/>
            <person name="Kenerley C.M."/>
            <person name="Monte E."/>
            <person name="Baker S.E."/>
            <person name="Grigoriev I.V."/>
        </authorList>
    </citation>
    <scope>NUCLEOTIDE SEQUENCE [LARGE SCALE GENOMIC DNA]</scope>
    <source>
        <strain evidence="5">Gv29-8 / FGSC 10586</strain>
    </source>
</reference>
<comment type="similarity">
    <text evidence="1">Belongs to the NmrA-type oxidoreductase family.</text>
</comment>
<dbReference type="EMBL" id="ABDF02000006">
    <property type="protein sequence ID" value="EHK22978.1"/>
    <property type="molecule type" value="Genomic_DNA"/>
</dbReference>
<name>G9MSH4_HYPVG</name>
<dbReference type="VEuPathDB" id="FungiDB:TRIVIDRAFT_60204"/>
<dbReference type="InterPro" id="IPR008030">
    <property type="entry name" value="NmrA-like"/>
</dbReference>
<sequence>MAEIIAIVGATGTQGGSIISALQKNPAYKLRAITRNPDSEKGKALLAQGIEVVAADLNDEPSLEKAFSGVSIIFAVTDFFEPFARVGPKRAMDIEYQQGINLALAASKIPTLRLYIWSTLPNSTKLSDGAVTVPHFQAKARVDDYIKSELKETLLDRTVFLWVTFYVSNLTYAPFTPFYAKPTGRFITVTPVSTQTKIASLGSLSNVGTAVEGLLEKDVHAVFANKSNKEALSGGGKYIHITTGFYTVEDYYSTWAKVTRKDNAVPKILSVSFEDYEALFAEWGTEMGIMMKFWEFTGAEKSWQTTGPGDVLVDAQELLGASRALIQTPEAFAQFDWKDI</sequence>
<keyword evidence="2" id="KW-0521">NADP</keyword>
<feature type="domain" description="NmrA-like" evidence="3">
    <location>
        <begin position="3"/>
        <end position="261"/>
    </location>
</feature>
<gene>
    <name evidence="4" type="ORF">TRIVIDRAFT_60204</name>
</gene>
<dbReference type="OrthoDB" id="300709at2759"/>
<dbReference type="RefSeq" id="XP_013957178.1">
    <property type="nucleotide sequence ID" value="XM_014101703.1"/>
</dbReference>
<dbReference type="Pfam" id="PF05368">
    <property type="entry name" value="NmrA"/>
    <property type="match status" value="1"/>
</dbReference>
<organism evidence="4 5">
    <name type="scientific">Hypocrea virens (strain Gv29-8 / FGSC 10586)</name>
    <name type="common">Gliocladium virens</name>
    <name type="synonym">Trichoderma virens</name>
    <dbReference type="NCBI Taxonomy" id="413071"/>
    <lineage>
        <taxon>Eukaryota</taxon>
        <taxon>Fungi</taxon>
        <taxon>Dikarya</taxon>
        <taxon>Ascomycota</taxon>
        <taxon>Pezizomycotina</taxon>
        <taxon>Sordariomycetes</taxon>
        <taxon>Hypocreomycetidae</taxon>
        <taxon>Hypocreales</taxon>
        <taxon>Hypocreaceae</taxon>
        <taxon>Trichoderma</taxon>
    </lineage>
</organism>
<dbReference type="InParanoid" id="G9MSH4"/>
<protein>
    <recommendedName>
        <fullName evidence="3">NmrA-like domain-containing protein</fullName>
    </recommendedName>
</protein>
<evidence type="ECO:0000313" key="5">
    <source>
        <dbReference type="Proteomes" id="UP000007115"/>
    </source>
</evidence>
<dbReference type="Proteomes" id="UP000007115">
    <property type="component" value="Unassembled WGS sequence"/>
</dbReference>
<dbReference type="PANTHER" id="PTHR42748:SF28">
    <property type="entry name" value="NMRA-LIKE DOMAIN-CONTAINING PROTEIN"/>
    <property type="match status" value="1"/>
</dbReference>
<accession>G9MSH4</accession>
<evidence type="ECO:0000259" key="3">
    <source>
        <dbReference type="Pfam" id="PF05368"/>
    </source>
</evidence>
<dbReference type="SUPFAM" id="SSF51735">
    <property type="entry name" value="NAD(P)-binding Rossmann-fold domains"/>
    <property type="match status" value="1"/>
</dbReference>
<dbReference type="STRING" id="413071.G9MSH4"/>
<evidence type="ECO:0000256" key="1">
    <source>
        <dbReference type="ARBA" id="ARBA00006328"/>
    </source>
</evidence>
<proteinExistence type="inferred from homology"/>
<dbReference type="Gene3D" id="3.90.25.10">
    <property type="entry name" value="UDP-galactose 4-epimerase, domain 1"/>
    <property type="match status" value="1"/>
</dbReference>
<evidence type="ECO:0000256" key="2">
    <source>
        <dbReference type="ARBA" id="ARBA00022857"/>
    </source>
</evidence>
<comment type="caution">
    <text evidence="4">The sequence shown here is derived from an EMBL/GenBank/DDBJ whole genome shotgun (WGS) entry which is preliminary data.</text>
</comment>
<keyword evidence="5" id="KW-1185">Reference proteome</keyword>
<dbReference type="GeneID" id="25796043"/>
<dbReference type="InterPro" id="IPR051164">
    <property type="entry name" value="NmrA-like_oxidored"/>
</dbReference>
<evidence type="ECO:0000313" key="4">
    <source>
        <dbReference type="EMBL" id="EHK22978.1"/>
    </source>
</evidence>